<evidence type="ECO:0000259" key="2">
    <source>
        <dbReference type="Pfam" id="PF00291"/>
    </source>
</evidence>
<reference evidence="3 4" key="1">
    <citation type="journal article" date="2019" name="Int. J. Syst. Evol. Microbiol.">
        <title>The Global Catalogue of Microorganisms (GCM) 10K type strain sequencing project: providing services to taxonomists for standard genome sequencing and annotation.</title>
        <authorList>
            <consortium name="The Broad Institute Genomics Platform"/>
            <consortium name="The Broad Institute Genome Sequencing Center for Infectious Disease"/>
            <person name="Wu L."/>
            <person name="Ma J."/>
        </authorList>
    </citation>
    <scope>NUCLEOTIDE SEQUENCE [LARGE SCALE GENOMIC DNA]</scope>
    <source>
        <strain evidence="3 4">CGMCC 1.15824</strain>
    </source>
</reference>
<dbReference type="Pfam" id="PF00291">
    <property type="entry name" value="PALP"/>
    <property type="match status" value="1"/>
</dbReference>
<dbReference type="SUPFAM" id="SSF53686">
    <property type="entry name" value="Tryptophan synthase beta subunit-like PLP-dependent enzymes"/>
    <property type="match status" value="1"/>
</dbReference>
<protein>
    <submittedName>
        <fullName evidence="3">PLP-dependent cysteine synthase family protein</fullName>
    </submittedName>
</protein>
<proteinExistence type="predicted"/>
<accession>A0ABD5QBM7</accession>
<name>A0ABD5QBM7_9EURY</name>
<evidence type="ECO:0000313" key="3">
    <source>
        <dbReference type="EMBL" id="MFC4986940.1"/>
    </source>
</evidence>
<gene>
    <name evidence="3" type="ORF">ACFPFO_03965</name>
</gene>
<dbReference type="PANTHER" id="PTHR10314">
    <property type="entry name" value="CYSTATHIONINE BETA-SYNTHASE"/>
    <property type="match status" value="1"/>
</dbReference>
<feature type="region of interest" description="Disordered" evidence="1">
    <location>
        <begin position="1"/>
        <end position="35"/>
    </location>
</feature>
<evidence type="ECO:0000313" key="4">
    <source>
        <dbReference type="Proteomes" id="UP001595925"/>
    </source>
</evidence>
<evidence type="ECO:0000256" key="1">
    <source>
        <dbReference type="SAM" id="MobiDB-lite"/>
    </source>
</evidence>
<comment type="caution">
    <text evidence="3">The sequence shown here is derived from an EMBL/GenBank/DDBJ whole genome shotgun (WGS) entry which is preliminary data.</text>
</comment>
<organism evidence="3 4">
    <name type="scientific">Saliphagus infecundisoli</name>
    <dbReference type="NCBI Taxonomy" id="1849069"/>
    <lineage>
        <taxon>Archaea</taxon>
        <taxon>Methanobacteriati</taxon>
        <taxon>Methanobacteriota</taxon>
        <taxon>Stenosarchaea group</taxon>
        <taxon>Halobacteria</taxon>
        <taxon>Halobacteriales</taxon>
        <taxon>Natrialbaceae</taxon>
        <taxon>Saliphagus</taxon>
    </lineage>
</organism>
<feature type="domain" description="Tryptophan synthase beta chain-like PALP" evidence="2">
    <location>
        <begin position="40"/>
        <end position="323"/>
    </location>
</feature>
<dbReference type="InterPro" id="IPR001926">
    <property type="entry name" value="TrpB-like_PALP"/>
</dbReference>
<dbReference type="InterPro" id="IPR050214">
    <property type="entry name" value="Cys_Synth/Cystath_Beta-Synth"/>
</dbReference>
<dbReference type="InterPro" id="IPR036052">
    <property type="entry name" value="TrpB-like_PALP_sf"/>
</dbReference>
<dbReference type="RefSeq" id="WP_224829088.1">
    <property type="nucleotide sequence ID" value="NZ_JAIVEF010000015.1"/>
</dbReference>
<dbReference type="EMBL" id="JBHSJG010000012">
    <property type="protein sequence ID" value="MFC4986940.1"/>
    <property type="molecule type" value="Genomic_DNA"/>
</dbReference>
<sequence length="336" mass="35776">MTDADPLADGNLTTAEGVGSADRAGKADGPPFPMADPVLGQIGGTPLVPHPADDVLCKMERQSPTLSHKDRLAVGMLLALKDRGELADGQRVVEASSGNMAGGVALACNRLGHPCTIVSPETASPIKMGFVRALGAELIQVPAVPHDDEDYYQKQAARRADDADALYLNQYERALNREVHAAWTGPELWAQIEDREVSHVVAATGSGGTISGIGAYLSTQDDSIRIVGVDAEHSNVSRDFYGQEREEYETEIEGLGQYRTTEAIEFDAIDEMVSVADDDAVARAKSEAADHGLLLGLSSGAVLEVARSITAEDDDARVVAVVHDGAEQYFHQVEGW</sequence>
<dbReference type="AlphaFoldDB" id="A0ABD5QBM7"/>
<keyword evidence="4" id="KW-1185">Reference proteome</keyword>
<dbReference type="Gene3D" id="3.40.50.1100">
    <property type="match status" value="2"/>
</dbReference>
<dbReference type="Proteomes" id="UP001595925">
    <property type="component" value="Unassembled WGS sequence"/>
</dbReference>